<evidence type="ECO:0000313" key="5">
    <source>
        <dbReference type="EMBL" id="KOY83996.1"/>
    </source>
</evidence>
<dbReference type="InterPro" id="IPR027383">
    <property type="entry name" value="Znf_put"/>
</dbReference>
<keyword evidence="3" id="KW-1133">Transmembrane helix</keyword>
<keyword evidence="3" id="KW-0812">Transmembrane</keyword>
<comment type="caution">
    <text evidence="5">The sequence shown here is derived from an EMBL/GenBank/DDBJ whole genome shotgun (WGS) entry which is preliminary data.</text>
</comment>
<evidence type="ECO:0000313" key="6">
    <source>
        <dbReference type="Proteomes" id="UP000037977"/>
    </source>
</evidence>
<dbReference type="AlphaFoldDB" id="A0A0M9DNF7"/>
<reference evidence="5 6" key="1">
    <citation type="submission" date="2015-07" db="EMBL/GenBank/DDBJ databases">
        <title>Genome sequencing project for genomic taxonomy and phylogenomics of Bacillus-like bacteria.</title>
        <authorList>
            <person name="Liu B."/>
            <person name="Wang J."/>
            <person name="Zhu Y."/>
            <person name="Liu G."/>
            <person name="Chen Q."/>
            <person name="Chen Z."/>
            <person name="Che J."/>
            <person name="Ge C."/>
            <person name="Shi H."/>
            <person name="Pan Z."/>
            <person name="Liu X."/>
        </authorList>
    </citation>
    <scope>NUCLEOTIDE SEQUENCE [LARGE SCALE GENOMIC DNA]</scope>
    <source>
        <strain evidence="5 6">DSM 54</strain>
    </source>
</reference>
<sequence>MRMNCNIIKDLLPSYIDDICSEDTRKVVEEHLAQCEKCRLSLKRMQQQTDYIQQMPEEAKKAISPFKKINKKRRIQVFVAIVFTFIITIISMLIVQEVSAVNQIFFPKKSAIVVVDSMEVWEKIHFNDNDTGTKTKDYLIYNSIFWNKKIVNTAGSPSDITLRVKDEDGNIVVDELRVRPGTSVKVDSLKNNKKYYFEIKAQEGRFFINAV</sequence>
<dbReference type="PATRIC" id="fig|33935.3.peg.3018"/>
<dbReference type="EMBL" id="LGCI01000002">
    <property type="protein sequence ID" value="KOY83996.1"/>
    <property type="molecule type" value="Genomic_DNA"/>
</dbReference>
<keyword evidence="6" id="KW-1185">Reference proteome</keyword>
<dbReference type="Proteomes" id="UP000037977">
    <property type="component" value="Unassembled WGS sequence"/>
</dbReference>
<evidence type="ECO:0000256" key="1">
    <source>
        <dbReference type="ARBA" id="ARBA00024353"/>
    </source>
</evidence>
<feature type="transmembrane region" description="Helical" evidence="3">
    <location>
        <begin position="77"/>
        <end position="95"/>
    </location>
</feature>
<dbReference type="Gene3D" id="1.10.10.1320">
    <property type="entry name" value="Anti-sigma factor, zinc-finger domain"/>
    <property type="match status" value="1"/>
</dbReference>
<protein>
    <recommendedName>
        <fullName evidence="2">Anti-sigma-W factor RsiW</fullName>
    </recommendedName>
</protein>
<feature type="domain" description="Putative zinc-finger" evidence="4">
    <location>
        <begin position="5"/>
        <end position="39"/>
    </location>
</feature>
<dbReference type="InterPro" id="IPR041916">
    <property type="entry name" value="Anti_sigma_zinc_sf"/>
</dbReference>
<keyword evidence="3" id="KW-0472">Membrane</keyword>
<evidence type="ECO:0000259" key="4">
    <source>
        <dbReference type="Pfam" id="PF13490"/>
    </source>
</evidence>
<proteinExistence type="inferred from homology"/>
<dbReference type="Pfam" id="PF13490">
    <property type="entry name" value="zf-HC2"/>
    <property type="match status" value="1"/>
</dbReference>
<dbReference type="STRING" id="33935.ADM90_00870"/>
<organism evidence="5 6">
    <name type="scientific">Lysinibacillus macroides</name>
    <dbReference type="NCBI Taxonomy" id="33935"/>
    <lineage>
        <taxon>Bacteria</taxon>
        <taxon>Bacillati</taxon>
        <taxon>Bacillota</taxon>
        <taxon>Bacilli</taxon>
        <taxon>Bacillales</taxon>
        <taxon>Bacillaceae</taxon>
        <taxon>Lysinibacillus</taxon>
    </lineage>
</organism>
<dbReference type="OrthoDB" id="6194834at2"/>
<gene>
    <name evidence="5" type="ORF">ADM90_00870</name>
</gene>
<name>A0A0M9DNF7_9BACI</name>
<evidence type="ECO:0000256" key="3">
    <source>
        <dbReference type="SAM" id="Phobius"/>
    </source>
</evidence>
<accession>A0A0M9DNF7</accession>
<evidence type="ECO:0000256" key="2">
    <source>
        <dbReference type="ARBA" id="ARBA00024438"/>
    </source>
</evidence>
<comment type="similarity">
    <text evidence="1">Belongs to the zinc-associated anti-sigma factor (ZAS) superfamily. Anti-sigma-W factor family.</text>
</comment>